<keyword evidence="3" id="KW-1185">Reference proteome</keyword>
<feature type="compositionally biased region" description="Basic residues" evidence="1">
    <location>
        <begin position="1"/>
        <end position="12"/>
    </location>
</feature>
<dbReference type="Proteomes" id="UP000837857">
    <property type="component" value="Chromosome 30"/>
</dbReference>
<sequence>MAKKSRKSHSQHWHPMGDNAQDPDKNSGEAKLALMKLNRTEPLNLNICIAHKEPSANDSSRMSEIIVNGKETNCNAVPKQERAELADHGVSVLIKTFSNMRRTRRREVLT</sequence>
<accession>A0ABN8IRM2</accession>
<evidence type="ECO:0000313" key="2">
    <source>
        <dbReference type="EMBL" id="CAH2064606.1"/>
    </source>
</evidence>
<evidence type="ECO:0000313" key="3">
    <source>
        <dbReference type="Proteomes" id="UP000837857"/>
    </source>
</evidence>
<evidence type="ECO:0000256" key="1">
    <source>
        <dbReference type="SAM" id="MobiDB-lite"/>
    </source>
</evidence>
<feature type="non-terminal residue" evidence="2">
    <location>
        <position position="1"/>
    </location>
</feature>
<dbReference type="EMBL" id="OW152842">
    <property type="protein sequence ID" value="CAH2064606.1"/>
    <property type="molecule type" value="Genomic_DNA"/>
</dbReference>
<proteinExistence type="predicted"/>
<feature type="region of interest" description="Disordered" evidence="1">
    <location>
        <begin position="1"/>
        <end position="29"/>
    </location>
</feature>
<reference evidence="2" key="1">
    <citation type="submission" date="2022-03" db="EMBL/GenBank/DDBJ databases">
        <authorList>
            <person name="Martin H S."/>
        </authorList>
    </citation>
    <scope>NUCLEOTIDE SEQUENCE</scope>
</reference>
<name>A0ABN8IRM2_9NEOP</name>
<organism evidence="2 3">
    <name type="scientific">Iphiclides podalirius</name>
    <name type="common">scarce swallowtail</name>
    <dbReference type="NCBI Taxonomy" id="110791"/>
    <lineage>
        <taxon>Eukaryota</taxon>
        <taxon>Metazoa</taxon>
        <taxon>Ecdysozoa</taxon>
        <taxon>Arthropoda</taxon>
        <taxon>Hexapoda</taxon>
        <taxon>Insecta</taxon>
        <taxon>Pterygota</taxon>
        <taxon>Neoptera</taxon>
        <taxon>Endopterygota</taxon>
        <taxon>Lepidoptera</taxon>
        <taxon>Glossata</taxon>
        <taxon>Ditrysia</taxon>
        <taxon>Papilionoidea</taxon>
        <taxon>Papilionidae</taxon>
        <taxon>Papilioninae</taxon>
        <taxon>Iphiclides</taxon>
    </lineage>
</organism>
<gene>
    <name evidence="2" type="ORF">IPOD504_LOCUS12819</name>
</gene>
<protein>
    <submittedName>
        <fullName evidence="2">Uncharacterized protein</fullName>
    </submittedName>
</protein>